<reference evidence="1" key="1">
    <citation type="submission" date="2021-02" db="EMBL/GenBank/DDBJ databases">
        <title>First Annotated Genome of the Yellow-green Alga Tribonema minus.</title>
        <authorList>
            <person name="Mahan K.M."/>
        </authorList>
    </citation>
    <scope>NUCLEOTIDE SEQUENCE</scope>
    <source>
        <strain evidence="1">UTEX B ZZ1240</strain>
    </source>
</reference>
<feature type="non-terminal residue" evidence="1">
    <location>
        <position position="147"/>
    </location>
</feature>
<sequence length="147" mass="16875">FFTSKHARIFLNSMCYIQQGLLSDPPHMDMYVKVRTLQTGLVVHRRLRSTSSLEGYHLHLRQTLVAGAVAAGPRWLESVTNTFDFRWCVKALLCAGALPAWIRHYDLELYDVIYDVAQALYGDGHQVLPGHQRTKQQNVIVRHGMHF</sequence>
<gene>
    <name evidence="1" type="ORF">JKP88DRAFT_132206</name>
</gene>
<comment type="caution">
    <text evidence="1">The sequence shown here is derived from an EMBL/GenBank/DDBJ whole genome shotgun (WGS) entry which is preliminary data.</text>
</comment>
<proteinExistence type="predicted"/>
<dbReference type="AlphaFoldDB" id="A0A835YLU1"/>
<dbReference type="Proteomes" id="UP000664859">
    <property type="component" value="Unassembled WGS sequence"/>
</dbReference>
<accession>A0A835YLU1</accession>
<name>A0A835YLU1_9STRA</name>
<feature type="non-terminal residue" evidence="1">
    <location>
        <position position="1"/>
    </location>
</feature>
<evidence type="ECO:0000313" key="2">
    <source>
        <dbReference type="Proteomes" id="UP000664859"/>
    </source>
</evidence>
<organism evidence="1 2">
    <name type="scientific">Tribonema minus</name>
    <dbReference type="NCBI Taxonomy" id="303371"/>
    <lineage>
        <taxon>Eukaryota</taxon>
        <taxon>Sar</taxon>
        <taxon>Stramenopiles</taxon>
        <taxon>Ochrophyta</taxon>
        <taxon>PX clade</taxon>
        <taxon>Xanthophyceae</taxon>
        <taxon>Tribonematales</taxon>
        <taxon>Tribonemataceae</taxon>
        <taxon>Tribonema</taxon>
    </lineage>
</organism>
<evidence type="ECO:0000313" key="1">
    <source>
        <dbReference type="EMBL" id="KAG5177555.1"/>
    </source>
</evidence>
<keyword evidence="2" id="KW-1185">Reference proteome</keyword>
<protein>
    <submittedName>
        <fullName evidence="1">Uncharacterized protein</fullName>
    </submittedName>
</protein>
<dbReference type="EMBL" id="JAFCMP010000524">
    <property type="protein sequence ID" value="KAG5177555.1"/>
    <property type="molecule type" value="Genomic_DNA"/>
</dbReference>